<dbReference type="Pfam" id="PF08818">
    <property type="entry name" value="DUF1801"/>
    <property type="match status" value="1"/>
</dbReference>
<evidence type="ECO:0000313" key="2">
    <source>
        <dbReference type="EMBL" id="QKJ25829.1"/>
    </source>
</evidence>
<proteinExistence type="predicted"/>
<dbReference type="Gene3D" id="3.90.1150.200">
    <property type="match status" value="1"/>
</dbReference>
<name>A0A7D4Q4T8_9MICO</name>
<protein>
    <submittedName>
        <fullName evidence="2">DUF1801 domain-containing protein</fullName>
    </submittedName>
</protein>
<dbReference type="RefSeq" id="WP_173494125.1">
    <property type="nucleotide sequence ID" value="NZ_CP054056.1"/>
</dbReference>
<dbReference type="Proteomes" id="UP000501003">
    <property type="component" value="Chromosome"/>
</dbReference>
<evidence type="ECO:0000313" key="3">
    <source>
        <dbReference type="Proteomes" id="UP000501003"/>
    </source>
</evidence>
<dbReference type="EMBL" id="CP054056">
    <property type="protein sequence ID" value="QKJ25829.1"/>
    <property type="molecule type" value="Genomic_DNA"/>
</dbReference>
<accession>A0A7D4Q4T8</accession>
<evidence type="ECO:0000259" key="1">
    <source>
        <dbReference type="Pfam" id="PF08818"/>
    </source>
</evidence>
<dbReference type="KEGG" id="aqg:HRU87_06655"/>
<organism evidence="2 3">
    <name type="scientific">Aquiluna borgnonia</name>
    <dbReference type="NCBI Taxonomy" id="2499157"/>
    <lineage>
        <taxon>Bacteria</taxon>
        <taxon>Bacillati</taxon>
        <taxon>Actinomycetota</taxon>
        <taxon>Actinomycetes</taxon>
        <taxon>Micrococcales</taxon>
        <taxon>Microbacteriaceae</taxon>
        <taxon>Luna cluster</taxon>
        <taxon>Luna-1 subcluster</taxon>
        <taxon>Aquiluna</taxon>
    </lineage>
</organism>
<feature type="domain" description="YdhG-like" evidence="1">
    <location>
        <begin position="20"/>
        <end position="124"/>
    </location>
</feature>
<gene>
    <name evidence="2" type="ORF">HRU87_06655</name>
</gene>
<dbReference type="AlphaFoldDB" id="A0A7D4Q4T8"/>
<reference evidence="2 3" key="1">
    <citation type="submission" date="2020-05" db="EMBL/GenBank/DDBJ databases">
        <title>Aquirufa sp. strain 15G-AUS-rot a new Aquirufa species.</title>
        <authorList>
            <person name="Pitt A."/>
            <person name="Hahn M.W."/>
        </authorList>
    </citation>
    <scope>NUCLEOTIDE SEQUENCE [LARGE SCALE GENOMIC DNA]</scope>
    <source>
        <strain evidence="2 3">15G-AUS-rot</strain>
    </source>
</reference>
<keyword evidence="3" id="KW-1185">Reference proteome</keyword>
<sequence>MVSSHAATVEQYLVELADPRRSEITQHLELIRDNLPAGFIETMAWGMIVFQVPLEVSGPTHNDQPFAALALASQKNHISFYLSAIYASEQLTAEFQKRWTKICKRLDMGKSCVRFTALEKADLETRAWAVSLFEPEQFANWYLSAKSCIRT</sequence>
<dbReference type="InterPro" id="IPR014922">
    <property type="entry name" value="YdhG-like"/>
</dbReference>